<accession>S8ECM9</accession>
<dbReference type="AlphaFoldDB" id="S8ECM9"/>
<evidence type="ECO:0000313" key="1">
    <source>
        <dbReference type="EMBL" id="EPT02378.1"/>
    </source>
</evidence>
<dbReference type="eggNOG" id="ENOG502SWAY">
    <property type="taxonomic scope" value="Eukaryota"/>
</dbReference>
<dbReference type="InParanoid" id="S8ECM9"/>
<evidence type="ECO:0000313" key="2">
    <source>
        <dbReference type="Proteomes" id="UP000015241"/>
    </source>
</evidence>
<keyword evidence="2" id="KW-1185">Reference proteome</keyword>
<name>S8ECM9_FOMSC</name>
<proteinExistence type="predicted"/>
<dbReference type="Proteomes" id="UP000015241">
    <property type="component" value="Unassembled WGS sequence"/>
</dbReference>
<dbReference type="EMBL" id="KE504136">
    <property type="protein sequence ID" value="EPT02378.1"/>
    <property type="molecule type" value="Genomic_DNA"/>
</dbReference>
<dbReference type="OrthoDB" id="2984947at2759"/>
<gene>
    <name evidence="1" type="ORF">FOMPIDRAFT_1048059</name>
</gene>
<sequence>MSSATINTSTGATSVSLLVVYPHSNPTDAELKAELRVIKAWFVAFNSDAADINGKKPSSTQSFPASVMLTTSDLHVSSTSPTERTHITGRLSTAAAWQLNPKENNCCVHIYAKNNTLADGYESWLLKNKSKSKLSSADIVAKINAALANNRGTLGQGNLA</sequence>
<protein>
    <submittedName>
        <fullName evidence="1">Uncharacterized protein</fullName>
    </submittedName>
</protein>
<dbReference type="HOGENOM" id="CLU_1652182_0_0_1"/>
<reference evidence="1 2" key="1">
    <citation type="journal article" date="2012" name="Science">
        <title>The Paleozoic origin of enzymatic lignin decomposition reconstructed from 31 fungal genomes.</title>
        <authorList>
            <person name="Floudas D."/>
            <person name="Binder M."/>
            <person name="Riley R."/>
            <person name="Barry K."/>
            <person name="Blanchette R.A."/>
            <person name="Henrissat B."/>
            <person name="Martinez A.T."/>
            <person name="Otillar R."/>
            <person name="Spatafora J.W."/>
            <person name="Yadav J.S."/>
            <person name="Aerts A."/>
            <person name="Benoit I."/>
            <person name="Boyd A."/>
            <person name="Carlson A."/>
            <person name="Copeland A."/>
            <person name="Coutinho P.M."/>
            <person name="de Vries R.P."/>
            <person name="Ferreira P."/>
            <person name="Findley K."/>
            <person name="Foster B."/>
            <person name="Gaskell J."/>
            <person name="Glotzer D."/>
            <person name="Gorecki P."/>
            <person name="Heitman J."/>
            <person name="Hesse C."/>
            <person name="Hori C."/>
            <person name="Igarashi K."/>
            <person name="Jurgens J.A."/>
            <person name="Kallen N."/>
            <person name="Kersten P."/>
            <person name="Kohler A."/>
            <person name="Kuees U."/>
            <person name="Kumar T.K.A."/>
            <person name="Kuo A."/>
            <person name="LaButti K."/>
            <person name="Larrondo L.F."/>
            <person name="Lindquist E."/>
            <person name="Ling A."/>
            <person name="Lombard V."/>
            <person name="Lucas S."/>
            <person name="Lundell T."/>
            <person name="Martin R."/>
            <person name="McLaughlin D.J."/>
            <person name="Morgenstern I."/>
            <person name="Morin E."/>
            <person name="Murat C."/>
            <person name="Nagy L.G."/>
            <person name="Nolan M."/>
            <person name="Ohm R.A."/>
            <person name="Patyshakuliyeva A."/>
            <person name="Rokas A."/>
            <person name="Ruiz-Duenas F.J."/>
            <person name="Sabat G."/>
            <person name="Salamov A."/>
            <person name="Samejima M."/>
            <person name="Schmutz J."/>
            <person name="Slot J.C."/>
            <person name="St John F."/>
            <person name="Stenlid J."/>
            <person name="Sun H."/>
            <person name="Sun S."/>
            <person name="Syed K."/>
            <person name="Tsang A."/>
            <person name="Wiebenga A."/>
            <person name="Young D."/>
            <person name="Pisabarro A."/>
            <person name="Eastwood D.C."/>
            <person name="Martin F."/>
            <person name="Cullen D."/>
            <person name="Grigoriev I.V."/>
            <person name="Hibbett D.S."/>
        </authorList>
    </citation>
    <scope>NUCLEOTIDE SEQUENCE</scope>
    <source>
        <strain evidence="2">FP-58527</strain>
    </source>
</reference>
<organism evidence="1 2">
    <name type="scientific">Fomitopsis schrenkii</name>
    <name type="common">Brown rot fungus</name>
    <dbReference type="NCBI Taxonomy" id="2126942"/>
    <lineage>
        <taxon>Eukaryota</taxon>
        <taxon>Fungi</taxon>
        <taxon>Dikarya</taxon>
        <taxon>Basidiomycota</taxon>
        <taxon>Agaricomycotina</taxon>
        <taxon>Agaricomycetes</taxon>
        <taxon>Polyporales</taxon>
        <taxon>Fomitopsis</taxon>
    </lineage>
</organism>